<dbReference type="Pfam" id="PF00498">
    <property type="entry name" value="FHA"/>
    <property type="match status" value="1"/>
</dbReference>
<gene>
    <name evidence="3" type="ORF">TTHERM_000666519</name>
</gene>
<evidence type="ECO:0000313" key="3">
    <source>
        <dbReference type="EMBL" id="EWS73422.1"/>
    </source>
</evidence>
<proteinExistence type="predicted"/>
<sequence length="660" mass="79810">MEQYYDYFNNMNAEVRDMHHSGDEDEEEGQEHQQTHYKEDKIYDQNENLQTDQTLQKGKNQFQQTSRNEIIVDKFNGVQNPETINIEENYLKKLIDDEELFQIINKKHPDILKQFKQGNNYQNIPLKIRTKTSLENLKDEIQYYRQNHILRDESKQYYQTQKDNNEQQNLQYNTKSILVQKVSDYEEKKWFISAYGIDDTSKNTNTQDLTIGRQQFLTLNQNGKIVTIRPNDITPNADETDTDISRMHCKIVYRPYIFEDQRLYGSYYSFVKIIEMTYQKIQNKAVKEGNINHLIQYKQLYKICKQILNLGFILPILKKFIIPERAAYLVDFKSQNGTKVFIHHEKYTRLYSHMIITIGVNSQIYFEQINNYEKMNSFEDIIVNCIYDQIRLNYEIENKKWQLEINSCYFGLDEEDEESEVFKVIQQVIKYYTEKQTKNVTFEDYFFSPMQKNEVFQKIKEFLTQSQQQHRYKYQQSKEFQSLTYEEKQQKNKQPLLFQNYRPYIRALVKYDDSNPHQIKPYYLFYNYQAPNRIFKIGRLDTNHIQIRFRHVSRKNTEIVYKNNQWLIRDGYDDSNQQRKASTEKTWINLTGFQSIPNLIQPDIQCVYSHQNMYNEEIGPYPIKHNDIIMCGKSQKFQIQYLENEKKLTNLEYLDIKMYS</sequence>
<dbReference type="AlphaFoldDB" id="W7X7W1"/>
<dbReference type="InParanoid" id="W7X7W1"/>
<dbReference type="Gene3D" id="2.60.200.20">
    <property type="match status" value="2"/>
</dbReference>
<keyword evidence="4" id="KW-1185">Reference proteome</keyword>
<dbReference type="OrthoDB" id="300582at2759"/>
<dbReference type="CDD" id="cd00060">
    <property type="entry name" value="FHA"/>
    <property type="match status" value="1"/>
</dbReference>
<feature type="compositionally biased region" description="Basic and acidic residues" evidence="1">
    <location>
        <begin position="30"/>
        <end position="40"/>
    </location>
</feature>
<dbReference type="SUPFAM" id="SSF49879">
    <property type="entry name" value="SMAD/FHA domain"/>
    <property type="match status" value="2"/>
</dbReference>
<dbReference type="InterPro" id="IPR000253">
    <property type="entry name" value="FHA_dom"/>
</dbReference>
<dbReference type="EMBL" id="GG662636">
    <property type="protein sequence ID" value="EWS73422.1"/>
    <property type="molecule type" value="Genomic_DNA"/>
</dbReference>
<evidence type="ECO:0000256" key="1">
    <source>
        <dbReference type="SAM" id="MobiDB-lite"/>
    </source>
</evidence>
<reference evidence="4" key="1">
    <citation type="journal article" date="2006" name="PLoS Biol.">
        <title>Macronuclear genome sequence of the ciliate Tetrahymena thermophila, a model eukaryote.</title>
        <authorList>
            <person name="Eisen J.A."/>
            <person name="Coyne R.S."/>
            <person name="Wu M."/>
            <person name="Wu D."/>
            <person name="Thiagarajan M."/>
            <person name="Wortman J.R."/>
            <person name="Badger J.H."/>
            <person name="Ren Q."/>
            <person name="Amedeo P."/>
            <person name="Jones K.M."/>
            <person name="Tallon L.J."/>
            <person name="Delcher A.L."/>
            <person name="Salzberg S.L."/>
            <person name="Silva J.C."/>
            <person name="Haas B.J."/>
            <person name="Majoros W.H."/>
            <person name="Farzad M."/>
            <person name="Carlton J.M."/>
            <person name="Smith R.K. Jr."/>
            <person name="Garg J."/>
            <person name="Pearlman R.E."/>
            <person name="Karrer K.M."/>
            <person name="Sun L."/>
            <person name="Manning G."/>
            <person name="Elde N.C."/>
            <person name="Turkewitz A.P."/>
            <person name="Asai D.J."/>
            <person name="Wilkes D.E."/>
            <person name="Wang Y."/>
            <person name="Cai H."/>
            <person name="Collins K."/>
            <person name="Stewart B.A."/>
            <person name="Lee S.R."/>
            <person name="Wilamowska K."/>
            <person name="Weinberg Z."/>
            <person name="Ruzzo W.L."/>
            <person name="Wloga D."/>
            <person name="Gaertig J."/>
            <person name="Frankel J."/>
            <person name="Tsao C.-C."/>
            <person name="Gorovsky M.A."/>
            <person name="Keeling P.J."/>
            <person name="Waller R.F."/>
            <person name="Patron N.J."/>
            <person name="Cherry J.M."/>
            <person name="Stover N.A."/>
            <person name="Krieger C.J."/>
            <person name="del Toro C."/>
            <person name="Ryder H.F."/>
            <person name="Williamson S.C."/>
            <person name="Barbeau R.A."/>
            <person name="Hamilton E.P."/>
            <person name="Orias E."/>
        </authorList>
    </citation>
    <scope>NUCLEOTIDE SEQUENCE [LARGE SCALE GENOMIC DNA]</scope>
    <source>
        <strain evidence="4">SB210</strain>
    </source>
</reference>
<accession>W7X7W1</accession>
<evidence type="ECO:0000313" key="4">
    <source>
        <dbReference type="Proteomes" id="UP000009168"/>
    </source>
</evidence>
<name>W7X7W1_TETTS</name>
<feature type="region of interest" description="Disordered" evidence="1">
    <location>
        <begin position="19"/>
        <end position="40"/>
    </location>
</feature>
<dbReference type="RefSeq" id="XP_012654038.1">
    <property type="nucleotide sequence ID" value="XM_012798584.1"/>
</dbReference>
<dbReference type="GeneID" id="24440104"/>
<dbReference type="KEGG" id="tet:TTHERM_000666519"/>
<organism evidence="3 4">
    <name type="scientific">Tetrahymena thermophila (strain SB210)</name>
    <dbReference type="NCBI Taxonomy" id="312017"/>
    <lineage>
        <taxon>Eukaryota</taxon>
        <taxon>Sar</taxon>
        <taxon>Alveolata</taxon>
        <taxon>Ciliophora</taxon>
        <taxon>Intramacronucleata</taxon>
        <taxon>Oligohymenophorea</taxon>
        <taxon>Hymenostomatida</taxon>
        <taxon>Tetrahymenina</taxon>
        <taxon>Tetrahymenidae</taxon>
        <taxon>Tetrahymena</taxon>
    </lineage>
</organism>
<evidence type="ECO:0000259" key="2">
    <source>
        <dbReference type="Pfam" id="PF00498"/>
    </source>
</evidence>
<dbReference type="Proteomes" id="UP000009168">
    <property type="component" value="Unassembled WGS sequence"/>
</dbReference>
<feature type="domain" description="FHA" evidence="2">
    <location>
        <begin position="536"/>
        <end position="590"/>
    </location>
</feature>
<protein>
    <submittedName>
        <fullName evidence="3">FHA domain protein</fullName>
    </submittedName>
</protein>
<dbReference type="InterPro" id="IPR008984">
    <property type="entry name" value="SMAD_FHA_dom_sf"/>
</dbReference>